<organism evidence="1 2">
    <name type="scientific">Ancylostoma duodenale</name>
    <dbReference type="NCBI Taxonomy" id="51022"/>
    <lineage>
        <taxon>Eukaryota</taxon>
        <taxon>Metazoa</taxon>
        <taxon>Ecdysozoa</taxon>
        <taxon>Nematoda</taxon>
        <taxon>Chromadorea</taxon>
        <taxon>Rhabditida</taxon>
        <taxon>Rhabditina</taxon>
        <taxon>Rhabditomorpha</taxon>
        <taxon>Strongyloidea</taxon>
        <taxon>Ancylostomatidae</taxon>
        <taxon>Ancylostomatinae</taxon>
        <taxon>Ancylostoma</taxon>
    </lineage>
</organism>
<dbReference type="AlphaFoldDB" id="A0A0C2DV31"/>
<gene>
    <name evidence="1" type="ORF">ANCDUO_02955</name>
</gene>
<dbReference type="InterPro" id="IPR001888">
    <property type="entry name" value="Transposase_1"/>
</dbReference>
<dbReference type="EMBL" id="KN726999">
    <property type="protein sequence ID" value="KIH66717.1"/>
    <property type="molecule type" value="Genomic_DNA"/>
</dbReference>
<proteinExistence type="predicted"/>
<evidence type="ECO:0000313" key="2">
    <source>
        <dbReference type="Proteomes" id="UP000054047"/>
    </source>
</evidence>
<keyword evidence="2" id="KW-1185">Reference proteome</keyword>
<dbReference type="InterPro" id="IPR036397">
    <property type="entry name" value="RNaseH_sf"/>
</dbReference>
<name>A0A0C2DV31_9BILA</name>
<dbReference type="InterPro" id="IPR035126">
    <property type="entry name" value="SCVP"/>
</dbReference>
<dbReference type="Proteomes" id="UP000054047">
    <property type="component" value="Unassembled WGS sequence"/>
</dbReference>
<evidence type="ECO:0000313" key="1">
    <source>
        <dbReference type="EMBL" id="KIH66717.1"/>
    </source>
</evidence>
<dbReference type="GO" id="GO:0003676">
    <property type="term" value="F:nucleic acid binding"/>
    <property type="evidence" value="ECO:0007669"/>
    <property type="project" value="InterPro"/>
</dbReference>
<accession>A0A0C2DV31</accession>
<reference evidence="1 2" key="1">
    <citation type="submission" date="2013-12" db="EMBL/GenBank/DDBJ databases">
        <title>Draft genome of the parsitic nematode Ancylostoma duodenale.</title>
        <authorList>
            <person name="Mitreva M."/>
        </authorList>
    </citation>
    <scope>NUCLEOTIDE SEQUENCE [LARGE SCALE GENOMIC DNA]</scope>
    <source>
        <strain evidence="1 2">Zhejiang</strain>
    </source>
</reference>
<dbReference type="Pfam" id="PF17619">
    <property type="entry name" value="SCVP"/>
    <property type="match status" value="1"/>
</dbReference>
<dbReference type="Pfam" id="PF01359">
    <property type="entry name" value="Transposase_1"/>
    <property type="match status" value="1"/>
</dbReference>
<dbReference type="OrthoDB" id="5813093at2759"/>
<sequence length="158" mass="17162">MHKTSLKKGLAKRVILCIWWGVNGDKYWELLAEGSTVNADIYSEQLRNIKANFENACAPGGGTQPATITLFTDENYDSSQHAYYKSIKSALAKYGINYVDGMATITPRSSFGKVAIDIYASGGMNCDTLPGFVKEMIAGHLLVNGASIRCGNNPVIFV</sequence>
<dbReference type="Gene3D" id="3.30.420.10">
    <property type="entry name" value="Ribonuclease H-like superfamily/Ribonuclease H"/>
    <property type="match status" value="1"/>
</dbReference>
<protein>
    <submittedName>
        <fullName evidence="1">Uncharacterized protein</fullName>
    </submittedName>
</protein>